<dbReference type="OrthoDB" id="30417at2759"/>
<gene>
    <name evidence="2" type="ORF">Taro_040331</name>
</gene>
<dbReference type="GO" id="GO:0000724">
    <property type="term" value="P:double-strand break repair via homologous recombination"/>
    <property type="evidence" value="ECO:0007669"/>
    <property type="project" value="TreeGrafter"/>
</dbReference>
<evidence type="ECO:0000256" key="1">
    <source>
        <dbReference type="SAM" id="MobiDB-lite"/>
    </source>
</evidence>
<accession>A0A843WY59</accession>
<dbReference type="AlphaFoldDB" id="A0A843WY59"/>
<name>A0A843WY59_COLES</name>
<reference evidence="2" key="1">
    <citation type="submission" date="2017-07" db="EMBL/GenBank/DDBJ databases">
        <title>Taro Niue Genome Assembly and Annotation.</title>
        <authorList>
            <person name="Atibalentja N."/>
            <person name="Keating K."/>
            <person name="Fields C.J."/>
        </authorList>
    </citation>
    <scope>NUCLEOTIDE SEQUENCE</scope>
    <source>
        <strain evidence="2">Niue_2</strain>
        <tissue evidence="2">Leaf</tissue>
    </source>
</reference>
<feature type="region of interest" description="Disordered" evidence="1">
    <location>
        <begin position="1"/>
        <end position="33"/>
    </location>
</feature>
<protein>
    <submittedName>
        <fullName evidence="2">Uncharacterized protein</fullName>
    </submittedName>
</protein>
<sequence length="314" mass="34541">MRPGNTSVASRSTRSRGRPSYASSTQTGSTSTTTVSIIGTTPLVTLQLISAHDLGQKLEEFECLYKMEILPVNDLDIALHEFVNKDDKMAFYSCLQYNLEETRERVKERAIHSKESAWSVSKSQLLQESRAKSTRDTGSSNAFSDEEDTRQTPLPSKSTNSRGKASSRSRVDAPVSKRGRGRGSSNLKQMTLDAMRTRHSERSASVSASAAVRSLAAEEVDSASSDESEKFSINEAVDGSEPEERPQGRGRKRAAPRGRGRGSTSTKRGRQADNSSTHSLFMSKDDDDDDDDIPGKRKNVQLPVTRSYGALRKR</sequence>
<dbReference type="GO" id="GO:0030870">
    <property type="term" value="C:Mre11 complex"/>
    <property type="evidence" value="ECO:0007669"/>
    <property type="project" value="TreeGrafter"/>
</dbReference>
<feature type="compositionally biased region" description="Low complexity" evidence="1">
    <location>
        <begin position="23"/>
        <end position="33"/>
    </location>
</feature>
<dbReference type="Proteomes" id="UP000652761">
    <property type="component" value="Unassembled WGS sequence"/>
</dbReference>
<dbReference type="GO" id="GO:0097552">
    <property type="term" value="P:mitochondrial double-strand break repair via homologous recombination"/>
    <property type="evidence" value="ECO:0007669"/>
    <property type="project" value="TreeGrafter"/>
</dbReference>
<feature type="region of interest" description="Disordered" evidence="1">
    <location>
        <begin position="122"/>
        <end position="189"/>
    </location>
</feature>
<dbReference type="PANTHER" id="PTHR10139">
    <property type="entry name" value="DOUBLE-STRAND BREAK REPAIR PROTEIN MRE11"/>
    <property type="match status" value="1"/>
</dbReference>
<dbReference type="GO" id="GO:0007095">
    <property type="term" value="P:mitotic G2 DNA damage checkpoint signaling"/>
    <property type="evidence" value="ECO:0007669"/>
    <property type="project" value="TreeGrafter"/>
</dbReference>
<feature type="compositionally biased region" description="Basic residues" evidence="1">
    <location>
        <begin position="248"/>
        <end position="260"/>
    </location>
</feature>
<organism evidence="2 3">
    <name type="scientific">Colocasia esculenta</name>
    <name type="common">Wild taro</name>
    <name type="synonym">Arum esculentum</name>
    <dbReference type="NCBI Taxonomy" id="4460"/>
    <lineage>
        <taxon>Eukaryota</taxon>
        <taxon>Viridiplantae</taxon>
        <taxon>Streptophyta</taxon>
        <taxon>Embryophyta</taxon>
        <taxon>Tracheophyta</taxon>
        <taxon>Spermatophyta</taxon>
        <taxon>Magnoliopsida</taxon>
        <taxon>Liliopsida</taxon>
        <taxon>Araceae</taxon>
        <taxon>Aroideae</taxon>
        <taxon>Colocasieae</taxon>
        <taxon>Colocasia</taxon>
    </lineage>
</organism>
<dbReference type="GO" id="GO:0042138">
    <property type="term" value="P:meiotic DNA double-strand break formation"/>
    <property type="evidence" value="ECO:0007669"/>
    <property type="project" value="TreeGrafter"/>
</dbReference>
<dbReference type="PANTHER" id="PTHR10139:SF1">
    <property type="entry name" value="DOUBLE-STRAND BREAK REPAIR PROTEIN MRE11"/>
    <property type="match status" value="1"/>
</dbReference>
<dbReference type="EMBL" id="NMUH01003888">
    <property type="protein sequence ID" value="MQM07490.1"/>
    <property type="molecule type" value="Genomic_DNA"/>
</dbReference>
<proteinExistence type="predicted"/>
<dbReference type="GO" id="GO:0006303">
    <property type="term" value="P:double-strand break repair via nonhomologous end joining"/>
    <property type="evidence" value="ECO:0007669"/>
    <property type="project" value="TreeGrafter"/>
</dbReference>
<dbReference type="GO" id="GO:0000723">
    <property type="term" value="P:telomere maintenance"/>
    <property type="evidence" value="ECO:0007669"/>
    <property type="project" value="TreeGrafter"/>
</dbReference>
<feature type="compositionally biased region" description="Polar residues" evidence="1">
    <location>
        <begin position="1"/>
        <end position="12"/>
    </location>
</feature>
<dbReference type="GO" id="GO:0035861">
    <property type="term" value="C:site of double-strand break"/>
    <property type="evidence" value="ECO:0007669"/>
    <property type="project" value="TreeGrafter"/>
</dbReference>
<evidence type="ECO:0000313" key="3">
    <source>
        <dbReference type="Proteomes" id="UP000652761"/>
    </source>
</evidence>
<feature type="compositionally biased region" description="Polar residues" evidence="1">
    <location>
        <begin position="151"/>
        <end position="168"/>
    </location>
</feature>
<dbReference type="GO" id="GO:0000014">
    <property type="term" value="F:single-stranded DNA endodeoxyribonuclease activity"/>
    <property type="evidence" value="ECO:0007669"/>
    <property type="project" value="TreeGrafter"/>
</dbReference>
<evidence type="ECO:0000313" key="2">
    <source>
        <dbReference type="EMBL" id="MQM07490.1"/>
    </source>
</evidence>
<keyword evidence="3" id="KW-1185">Reference proteome</keyword>
<feature type="region of interest" description="Disordered" evidence="1">
    <location>
        <begin position="214"/>
        <end position="314"/>
    </location>
</feature>
<comment type="caution">
    <text evidence="2">The sequence shown here is derived from an EMBL/GenBank/DDBJ whole genome shotgun (WGS) entry which is preliminary data.</text>
</comment>